<dbReference type="PROSITE" id="PS50088">
    <property type="entry name" value="ANK_REPEAT"/>
    <property type="match status" value="1"/>
</dbReference>
<dbReference type="AlphaFoldDB" id="A0A9W6U383"/>
<dbReference type="SMART" id="SM00248">
    <property type="entry name" value="ANK"/>
    <property type="match status" value="2"/>
</dbReference>
<keyword evidence="2 3" id="KW-0040">ANK repeat</keyword>
<dbReference type="Gene3D" id="1.25.40.20">
    <property type="entry name" value="Ankyrin repeat-containing domain"/>
    <property type="match status" value="1"/>
</dbReference>
<feature type="repeat" description="ANK" evidence="3">
    <location>
        <begin position="145"/>
        <end position="177"/>
    </location>
</feature>
<accession>A0A9W6U383</accession>
<keyword evidence="1" id="KW-0677">Repeat</keyword>
<protein>
    <submittedName>
        <fullName evidence="4">Unnamed protein product</fullName>
    </submittedName>
</protein>
<sequence length="204" mass="21915">MSYLVHHNRSNIQPNGYNNQLQHDFPGQSAMFSGTEIGQNGIAAPWPVGDQLHRASYEGDLLAVRRLSTDQHVRVDSTDGNGQTPLMGPGKSMLYVLLLESGAEVDKVQMTGETALAIAAYRGHLRVAKKLVEIAGACVDAVNDDANAPLCEAARAGYVEVVAWLAQVGAYINARDKRGQTSLMHLYFLGQGQLTSCEASCDGV</sequence>
<evidence type="ECO:0000256" key="3">
    <source>
        <dbReference type="PROSITE-ProRule" id="PRU00023"/>
    </source>
</evidence>
<gene>
    <name evidence="4" type="ORF">Plil01_000993100</name>
</gene>
<evidence type="ECO:0000313" key="4">
    <source>
        <dbReference type="EMBL" id="GMF24290.1"/>
    </source>
</evidence>
<evidence type="ECO:0000256" key="1">
    <source>
        <dbReference type="ARBA" id="ARBA00022737"/>
    </source>
</evidence>
<dbReference type="Proteomes" id="UP001165083">
    <property type="component" value="Unassembled WGS sequence"/>
</dbReference>
<comment type="caution">
    <text evidence="4">The sequence shown here is derived from an EMBL/GenBank/DDBJ whole genome shotgun (WGS) entry which is preliminary data.</text>
</comment>
<dbReference type="EMBL" id="BSXW01000510">
    <property type="protein sequence ID" value="GMF24290.1"/>
    <property type="molecule type" value="Genomic_DNA"/>
</dbReference>
<dbReference type="InterPro" id="IPR036770">
    <property type="entry name" value="Ankyrin_rpt-contain_sf"/>
</dbReference>
<dbReference type="PANTHER" id="PTHR24171:SF10">
    <property type="entry name" value="ANKYRIN REPEAT DOMAIN-CONTAINING PROTEIN 29-LIKE"/>
    <property type="match status" value="1"/>
</dbReference>
<dbReference type="PANTHER" id="PTHR24171">
    <property type="entry name" value="ANKYRIN REPEAT DOMAIN-CONTAINING PROTEIN 39-RELATED"/>
    <property type="match status" value="1"/>
</dbReference>
<keyword evidence="5" id="KW-1185">Reference proteome</keyword>
<evidence type="ECO:0000256" key="2">
    <source>
        <dbReference type="ARBA" id="ARBA00023043"/>
    </source>
</evidence>
<dbReference type="Pfam" id="PF12796">
    <property type="entry name" value="Ank_2"/>
    <property type="match status" value="1"/>
</dbReference>
<dbReference type="InterPro" id="IPR002110">
    <property type="entry name" value="Ankyrin_rpt"/>
</dbReference>
<evidence type="ECO:0000313" key="5">
    <source>
        <dbReference type="Proteomes" id="UP001165083"/>
    </source>
</evidence>
<organism evidence="4 5">
    <name type="scientific">Phytophthora lilii</name>
    <dbReference type="NCBI Taxonomy" id="2077276"/>
    <lineage>
        <taxon>Eukaryota</taxon>
        <taxon>Sar</taxon>
        <taxon>Stramenopiles</taxon>
        <taxon>Oomycota</taxon>
        <taxon>Peronosporomycetes</taxon>
        <taxon>Peronosporales</taxon>
        <taxon>Peronosporaceae</taxon>
        <taxon>Phytophthora</taxon>
    </lineage>
</organism>
<reference evidence="4" key="1">
    <citation type="submission" date="2023-04" db="EMBL/GenBank/DDBJ databases">
        <title>Phytophthora lilii NBRC 32176.</title>
        <authorList>
            <person name="Ichikawa N."/>
            <person name="Sato H."/>
            <person name="Tonouchi N."/>
        </authorList>
    </citation>
    <scope>NUCLEOTIDE SEQUENCE</scope>
    <source>
        <strain evidence="4">NBRC 32176</strain>
    </source>
</reference>
<proteinExistence type="predicted"/>
<dbReference type="OrthoDB" id="194358at2759"/>
<dbReference type="SUPFAM" id="SSF48403">
    <property type="entry name" value="Ankyrin repeat"/>
    <property type="match status" value="1"/>
</dbReference>
<dbReference type="PROSITE" id="PS50297">
    <property type="entry name" value="ANK_REP_REGION"/>
    <property type="match status" value="1"/>
</dbReference>
<name>A0A9W6U383_9STRA</name>